<dbReference type="AlphaFoldDB" id="A0AA40BQK0"/>
<keyword evidence="2" id="KW-1185">Reference proteome</keyword>
<name>A0AA40BQK0_9PEZI</name>
<proteinExistence type="predicted"/>
<comment type="caution">
    <text evidence="1">The sequence shown here is derived from an EMBL/GenBank/DDBJ whole genome shotgun (WGS) entry which is preliminary data.</text>
</comment>
<accession>A0AA40BQK0</accession>
<sequence>MDLEQRINPLGFDILLDNQSKPIPCKVRSYLPWRQRACVCRVNDMHPSAVELTIINLQPAGTLSRFFLILYQTPSCMYARLPCPWAYLRDPRLHSRWHGNQASDTYPHKPTPTHGPAYGVGTCQSRDLHRCGRNRAGCQRWLSMVSYPGRPRPKGYQGFESAVEEEAVQVQLRKDDSDFIFISPSTHHRHTEYPPDVIRW</sequence>
<evidence type="ECO:0000313" key="2">
    <source>
        <dbReference type="Proteomes" id="UP001172155"/>
    </source>
</evidence>
<organism evidence="1 2">
    <name type="scientific">Schizothecium vesticola</name>
    <dbReference type="NCBI Taxonomy" id="314040"/>
    <lineage>
        <taxon>Eukaryota</taxon>
        <taxon>Fungi</taxon>
        <taxon>Dikarya</taxon>
        <taxon>Ascomycota</taxon>
        <taxon>Pezizomycotina</taxon>
        <taxon>Sordariomycetes</taxon>
        <taxon>Sordariomycetidae</taxon>
        <taxon>Sordariales</taxon>
        <taxon>Schizotheciaceae</taxon>
        <taxon>Schizothecium</taxon>
    </lineage>
</organism>
<gene>
    <name evidence="1" type="ORF">B0T18DRAFT_422144</name>
</gene>
<dbReference type="Proteomes" id="UP001172155">
    <property type="component" value="Unassembled WGS sequence"/>
</dbReference>
<reference evidence="1" key="1">
    <citation type="submission" date="2023-06" db="EMBL/GenBank/DDBJ databases">
        <title>Genome-scale phylogeny and comparative genomics of the fungal order Sordariales.</title>
        <authorList>
            <consortium name="Lawrence Berkeley National Laboratory"/>
            <person name="Hensen N."/>
            <person name="Bonometti L."/>
            <person name="Westerberg I."/>
            <person name="Brannstrom I.O."/>
            <person name="Guillou S."/>
            <person name="Cros-Aarteil S."/>
            <person name="Calhoun S."/>
            <person name="Haridas S."/>
            <person name="Kuo A."/>
            <person name="Mondo S."/>
            <person name="Pangilinan J."/>
            <person name="Riley R."/>
            <person name="LaButti K."/>
            <person name="Andreopoulos B."/>
            <person name="Lipzen A."/>
            <person name="Chen C."/>
            <person name="Yanf M."/>
            <person name="Daum C."/>
            <person name="Ng V."/>
            <person name="Clum A."/>
            <person name="Steindorff A."/>
            <person name="Ohm R."/>
            <person name="Martin F."/>
            <person name="Silar P."/>
            <person name="Natvig D."/>
            <person name="Lalanne C."/>
            <person name="Gautier V."/>
            <person name="Ament-velasquez S.L."/>
            <person name="Kruys A."/>
            <person name="Hutchinson M.I."/>
            <person name="Powell A.J."/>
            <person name="Barry K."/>
            <person name="Miller A.N."/>
            <person name="Grigoriev I.V."/>
            <person name="Debuchy R."/>
            <person name="Gladieux P."/>
            <person name="Thoren M.H."/>
            <person name="Johannesson H."/>
        </authorList>
    </citation>
    <scope>NUCLEOTIDE SEQUENCE</scope>
    <source>
        <strain evidence="1">SMH3187-1</strain>
    </source>
</reference>
<dbReference type="EMBL" id="JAUKUD010000007">
    <property type="protein sequence ID" value="KAK0738496.1"/>
    <property type="molecule type" value="Genomic_DNA"/>
</dbReference>
<protein>
    <submittedName>
        <fullName evidence="1">Uncharacterized protein</fullName>
    </submittedName>
</protein>
<evidence type="ECO:0000313" key="1">
    <source>
        <dbReference type="EMBL" id="KAK0738496.1"/>
    </source>
</evidence>